<accession>A0ABP0UYC8</accession>
<evidence type="ECO:0000313" key="2">
    <source>
        <dbReference type="EMBL" id="CAK9233590.1"/>
    </source>
</evidence>
<evidence type="ECO:0000256" key="1">
    <source>
        <dbReference type="SAM" id="MobiDB-lite"/>
    </source>
</evidence>
<feature type="region of interest" description="Disordered" evidence="1">
    <location>
        <begin position="1"/>
        <end position="27"/>
    </location>
</feature>
<sequence>MSSTTAMAARRRGFSAPAETAKLEKETREKMKRLAEVRAAMATERQVCEELRKEASTKGWWSATMPKGHQENMHEKGLKASTRTLPVVPATLLKLKQSSKSCCPVTNFVDCSQVENKLVRSLPAAQGPDMKAFREFDEAASNASFAGALAEWRNSGSTTKTEVQTTLHIETQHKHQSPISDTEKLTQRMTPPPTDHCTMGIQTEKPTVANNEIESPVVQHTYFQHLCMQDSRRFLP</sequence>
<reference evidence="2" key="1">
    <citation type="submission" date="2024-02" db="EMBL/GenBank/DDBJ databases">
        <authorList>
            <consortium name="ELIXIR-Norway"/>
            <consortium name="Elixir Norway"/>
        </authorList>
    </citation>
    <scope>NUCLEOTIDE SEQUENCE</scope>
</reference>
<protein>
    <submittedName>
        <fullName evidence="2">Uncharacterized protein</fullName>
    </submittedName>
</protein>
<name>A0ABP0UYC8_9BRYO</name>
<proteinExistence type="predicted"/>
<dbReference type="Proteomes" id="UP001497512">
    <property type="component" value="Chromosome 8"/>
</dbReference>
<gene>
    <name evidence="2" type="ORF">CSSPTR1EN2_LOCUS21562</name>
</gene>
<organism evidence="2 3">
    <name type="scientific">Sphagnum troendelagicum</name>
    <dbReference type="NCBI Taxonomy" id="128251"/>
    <lineage>
        <taxon>Eukaryota</taxon>
        <taxon>Viridiplantae</taxon>
        <taxon>Streptophyta</taxon>
        <taxon>Embryophyta</taxon>
        <taxon>Bryophyta</taxon>
        <taxon>Sphagnophytina</taxon>
        <taxon>Sphagnopsida</taxon>
        <taxon>Sphagnales</taxon>
        <taxon>Sphagnaceae</taxon>
        <taxon>Sphagnum</taxon>
    </lineage>
</organism>
<keyword evidence="3" id="KW-1185">Reference proteome</keyword>
<feature type="region of interest" description="Disordered" evidence="1">
    <location>
        <begin position="169"/>
        <end position="198"/>
    </location>
</feature>
<evidence type="ECO:0000313" key="3">
    <source>
        <dbReference type="Proteomes" id="UP001497512"/>
    </source>
</evidence>
<dbReference type="EMBL" id="OZ019900">
    <property type="protein sequence ID" value="CAK9233590.1"/>
    <property type="molecule type" value="Genomic_DNA"/>
</dbReference>